<proteinExistence type="predicted"/>
<protein>
    <submittedName>
        <fullName evidence="2">Uncharacterized protein</fullName>
    </submittedName>
</protein>
<organism evidence="3">
    <name type="scientific">Coccidioides posadasii (strain RMSCC 757 / Silveira)</name>
    <name type="common">Valley fever fungus</name>
    <dbReference type="NCBI Taxonomy" id="443226"/>
    <lineage>
        <taxon>Eukaryota</taxon>
        <taxon>Fungi</taxon>
        <taxon>Dikarya</taxon>
        <taxon>Ascomycota</taxon>
        <taxon>Pezizomycotina</taxon>
        <taxon>Eurotiomycetes</taxon>
        <taxon>Eurotiomycetidae</taxon>
        <taxon>Onygenales</taxon>
        <taxon>Onygenaceae</taxon>
        <taxon>Coccidioides</taxon>
    </lineage>
</organism>
<reference evidence="3" key="1">
    <citation type="journal article" date="2010" name="Genome Res.">
        <title>Population genomic sequencing of Coccidioides fungi reveals recent hybridization and transposon control.</title>
        <authorList>
            <person name="Neafsey D.E."/>
            <person name="Barker B.M."/>
            <person name="Sharpton T.J."/>
            <person name="Stajich J.E."/>
            <person name="Park D.J."/>
            <person name="Whiston E."/>
            <person name="Hung C.-Y."/>
            <person name="McMahan C."/>
            <person name="White J."/>
            <person name="Sykes S."/>
            <person name="Heiman D."/>
            <person name="Young S."/>
            <person name="Zeng Q."/>
            <person name="Abouelleil A."/>
            <person name="Aftuck L."/>
            <person name="Bessette D."/>
            <person name="Brown A."/>
            <person name="FitzGerald M."/>
            <person name="Lui A."/>
            <person name="Macdonald J.P."/>
            <person name="Priest M."/>
            <person name="Orbach M.J."/>
            <person name="Galgiani J.N."/>
            <person name="Kirkland T.N."/>
            <person name="Cole G.T."/>
            <person name="Birren B.W."/>
            <person name="Henn M.R."/>
            <person name="Taylor J.W."/>
            <person name="Rounsley S.D."/>
        </authorList>
    </citation>
    <scope>NUCLEOTIDE SEQUENCE [LARGE SCALE GENOMIC DNA]</scope>
    <source>
        <strain evidence="3">RMSCC 757 / Silveira</strain>
    </source>
</reference>
<dbReference type="AlphaFoldDB" id="E9CWQ0"/>
<evidence type="ECO:0000256" key="1">
    <source>
        <dbReference type="SAM" id="MobiDB-lite"/>
    </source>
</evidence>
<gene>
    <name evidence="2" type="ORF">CPSG_01883</name>
</gene>
<feature type="region of interest" description="Disordered" evidence="1">
    <location>
        <begin position="1"/>
        <end position="53"/>
    </location>
</feature>
<sequence length="138" mass="14712">MILIDPGVAQPAPDQRSWNEDDRGKKQKTKVGRQYMCAEKGGGKGRKKKRKKIERGAAHIFHVAGRRQRRTVAGAAASEADVDGNGGAVKLMTAVVWAEHVVLASFVSSPGGNSTAAPSPLQNKGWKTFTGTFSLLGL</sequence>
<name>E9CWQ0_COCPS</name>
<reference evidence="3" key="2">
    <citation type="submission" date="2010-03" db="EMBL/GenBank/DDBJ databases">
        <title>The genome sequence of Coccidioides posadasii strain Silveira.</title>
        <authorList>
            <consortium name="The Broad Institute Genome Sequencing Center for Infectious Disease"/>
            <person name="Neafsey D."/>
            <person name="Orbach M."/>
            <person name="Henn M.R."/>
            <person name="Cole G.T."/>
            <person name="Galgiani J."/>
            <person name="Gardner M.J."/>
            <person name="Kirkland T.N."/>
            <person name="Taylor J.W."/>
            <person name="Young S.K."/>
            <person name="Zeng Q."/>
            <person name="Koehrsen M."/>
            <person name="Alvarado L."/>
            <person name="Berlin A."/>
            <person name="Borenstein D."/>
            <person name="Chapman S.B."/>
            <person name="Chen Z."/>
            <person name="Engels R."/>
            <person name="Freedman E."/>
            <person name="Gellesch M."/>
            <person name="Goldberg J."/>
            <person name="Griggs A."/>
            <person name="Gujja S."/>
            <person name="Heilman E."/>
            <person name="Heiman D."/>
            <person name="Howarth C."/>
            <person name="Jen D."/>
            <person name="Larson L."/>
            <person name="Mehta T."/>
            <person name="Neiman D."/>
            <person name="Park D."/>
            <person name="Pearson M."/>
            <person name="Richards J."/>
            <person name="Roberts A."/>
            <person name="Saif S."/>
            <person name="Shea T."/>
            <person name="Shenoy N."/>
            <person name="Sisk P."/>
            <person name="Stolte C."/>
            <person name="Sykes S."/>
            <person name="Walk T."/>
            <person name="White J."/>
            <person name="Yandava C."/>
            <person name="Haas B."/>
            <person name="Nusbaum C."/>
            <person name="Birren B."/>
        </authorList>
    </citation>
    <scope>NUCLEOTIDE SEQUENCE [LARGE SCALE GENOMIC DNA]</scope>
    <source>
        <strain evidence="3">RMSCC 757 / Silveira</strain>
    </source>
</reference>
<dbReference type="HOGENOM" id="CLU_1855095_0_0_1"/>
<dbReference type="Proteomes" id="UP000002497">
    <property type="component" value="Unassembled WGS sequence"/>
</dbReference>
<evidence type="ECO:0000313" key="2">
    <source>
        <dbReference type="EMBL" id="EFW21725.1"/>
    </source>
</evidence>
<keyword evidence="3" id="KW-1185">Reference proteome</keyword>
<dbReference type="VEuPathDB" id="FungiDB:CPSG_01883"/>
<dbReference type="EMBL" id="GL636487">
    <property type="protein sequence ID" value="EFW21725.1"/>
    <property type="molecule type" value="Genomic_DNA"/>
</dbReference>
<feature type="compositionally biased region" description="Basic residues" evidence="1">
    <location>
        <begin position="43"/>
        <end position="53"/>
    </location>
</feature>
<accession>E9CWQ0</accession>
<evidence type="ECO:0000313" key="3">
    <source>
        <dbReference type="Proteomes" id="UP000002497"/>
    </source>
</evidence>